<proteinExistence type="predicted"/>
<sequence>MSRNHAIIAEGKTQVSMAACKNIQLEFMADVGGCAVLWGVDEAFQASDQRF</sequence>
<name>B2VXS6_PYRTR</name>
<gene>
    <name evidence="1" type="ORF">PTRG_03322</name>
</gene>
<dbReference type="InParanoid" id="B2VXS6"/>
<dbReference type="EMBL" id="DS231616">
    <property type="protein sequence ID" value="EDU45845.1"/>
    <property type="molecule type" value="Genomic_DNA"/>
</dbReference>
<protein>
    <submittedName>
        <fullName evidence="1">Uncharacterized protein</fullName>
    </submittedName>
</protein>
<evidence type="ECO:0000313" key="1">
    <source>
        <dbReference type="EMBL" id="EDU45845.1"/>
    </source>
</evidence>
<accession>B2VXS6</accession>
<reference evidence="2" key="1">
    <citation type="journal article" date="2013" name="G3 (Bethesda)">
        <title>Comparative genomics of a plant-pathogenic fungus, Pyrenophora tritici-repentis, reveals transduplication and the impact of repeat elements on pathogenicity and population divergence.</title>
        <authorList>
            <person name="Manning V.A."/>
            <person name="Pandelova I."/>
            <person name="Dhillon B."/>
            <person name="Wilhelm L.J."/>
            <person name="Goodwin S.B."/>
            <person name="Berlin A.M."/>
            <person name="Figueroa M."/>
            <person name="Freitag M."/>
            <person name="Hane J.K."/>
            <person name="Henrissat B."/>
            <person name="Holman W.H."/>
            <person name="Kodira C.D."/>
            <person name="Martin J."/>
            <person name="Oliver R.P."/>
            <person name="Robbertse B."/>
            <person name="Schackwitz W."/>
            <person name="Schwartz D.C."/>
            <person name="Spatafora J.W."/>
            <person name="Turgeon B.G."/>
            <person name="Yandava C."/>
            <person name="Young S."/>
            <person name="Zhou S."/>
            <person name="Zeng Q."/>
            <person name="Grigoriev I.V."/>
            <person name="Ma L.-J."/>
            <person name="Ciuffetti L.M."/>
        </authorList>
    </citation>
    <scope>NUCLEOTIDE SEQUENCE [LARGE SCALE GENOMIC DNA]</scope>
    <source>
        <strain evidence="2">Pt-1C-BFP</strain>
    </source>
</reference>
<organism evidence="1 2">
    <name type="scientific">Pyrenophora tritici-repentis (strain Pt-1C-BFP)</name>
    <name type="common">Wheat tan spot fungus</name>
    <name type="synonym">Drechslera tritici-repentis</name>
    <dbReference type="NCBI Taxonomy" id="426418"/>
    <lineage>
        <taxon>Eukaryota</taxon>
        <taxon>Fungi</taxon>
        <taxon>Dikarya</taxon>
        <taxon>Ascomycota</taxon>
        <taxon>Pezizomycotina</taxon>
        <taxon>Dothideomycetes</taxon>
        <taxon>Pleosporomycetidae</taxon>
        <taxon>Pleosporales</taxon>
        <taxon>Pleosporineae</taxon>
        <taxon>Pleosporaceae</taxon>
        <taxon>Pyrenophora</taxon>
    </lineage>
</organism>
<evidence type="ECO:0000313" key="2">
    <source>
        <dbReference type="Proteomes" id="UP000001471"/>
    </source>
</evidence>
<dbReference type="AlphaFoldDB" id="B2VXS6"/>
<dbReference type="HOGENOM" id="CLU_3107477_0_0_1"/>
<dbReference type="Proteomes" id="UP000001471">
    <property type="component" value="Unassembled WGS sequence"/>
</dbReference>